<organism evidence="7">
    <name type="scientific">Salvia splendens</name>
    <name type="common">Scarlet sage</name>
    <dbReference type="NCBI Taxonomy" id="180675"/>
    <lineage>
        <taxon>Eukaryota</taxon>
        <taxon>Viridiplantae</taxon>
        <taxon>Streptophyta</taxon>
        <taxon>Embryophyta</taxon>
        <taxon>Tracheophyta</taxon>
        <taxon>Spermatophyta</taxon>
        <taxon>Magnoliopsida</taxon>
        <taxon>eudicotyledons</taxon>
        <taxon>Gunneridae</taxon>
        <taxon>Pentapetalae</taxon>
        <taxon>asterids</taxon>
        <taxon>lamiids</taxon>
        <taxon>Lamiales</taxon>
        <taxon>Lamiaceae</taxon>
        <taxon>Nepetoideae</taxon>
        <taxon>Mentheae</taxon>
        <taxon>Salviinae</taxon>
        <taxon>Salvia</taxon>
        <taxon>Salvia subgen. Calosphace</taxon>
        <taxon>core Calosphace</taxon>
    </lineage>
</organism>
<dbReference type="SUPFAM" id="SSF56281">
    <property type="entry name" value="Metallo-hydrolase/oxidoreductase"/>
    <property type="match status" value="1"/>
</dbReference>
<keyword evidence="2" id="KW-0328">Glycosyltransferase</keyword>
<evidence type="ECO:0000313" key="8">
    <source>
        <dbReference type="Proteomes" id="UP000298416"/>
    </source>
</evidence>
<dbReference type="SMART" id="SM00849">
    <property type="entry name" value="Lactamase_B"/>
    <property type="match status" value="1"/>
</dbReference>
<protein>
    <recommendedName>
        <fullName evidence="6">Metallo-beta-lactamase domain-containing protein</fullName>
    </recommendedName>
</protein>
<dbReference type="InterPro" id="IPR003406">
    <property type="entry name" value="Glyco_trans_14"/>
</dbReference>
<reference evidence="7" key="2">
    <citation type="submission" date="2020-08" db="EMBL/GenBank/DDBJ databases">
        <title>Plant Genome Project.</title>
        <authorList>
            <person name="Zhang R.-G."/>
        </authorList>
    </citation>
    <scope>NUCLEOTIDE SEQUENCE</scope>
    <source>
        <strain evidence="7">Huo1</strain>
        <tissue evidence="7">Leaf</tissue>
    </source>
</reference>
<dbReference type="EMBL" id="PNBA02000010">
    <property type="protein sequence ID" value="KAG6410356.1"/>
    <property type="molecule type" value="Genomic_DNA"/>
</dbReference>
<evidence type="ECO:0000256" key="1">
    <source>
        <dbReference type="ARBA" id="ARBA00004606"/>
    </source>
</evidence>
<dbReference type="GO" id="GO:0016757">
    <property type="term" value="F:glycosyltransferase activity"/>
    <property type="evidence" value="ECO:0007669"/>
    <property type="project" value="UniProtKB-KW"/>
</dbReference>
<evidence type="ECO:0000256" key="5">
    <source>
        <dbReference type="ARBA" id="ARBA00023180"/>
    </source>
</evidence>
<dbReference type="InterPro" id="IPR036866">
    <property type="entry name" value="RibonucZ/Hydroxyglut_hydro"/>
</dbReference>
<keyword evidence="8" id="KW-1185">Reference proteome</keyword>
<dbReference type="AlphaFoldDB" id="A0A8X8XF66"/>
<dbReference type="Gene3D" id="1.10.10.10">
    <property type="entry name" value="Winged helix-like DNA-binding domain superfamily/Winged helix DNA-binding domain"/>
    <property type="match status" value="1"/>
</dbReference>
<keyword evidence="3" id="KW-0808">Transferase</keyword>
<sequence length="896" mass="101028">MGTRRLTLAVIIKNPLNDAEFILTKQTLPPKFHDSEYDSYQDSDLWDLPSAQLSLVDRSLTAGQPQFEVEDNSSAEFLNQFDVASAVDQALKQVGRDKTTNIKWNLFKVIEEPEFGPGTPVKTLYVVGGSEINDWKLGDLLLEVKPHNDRIGPLVVVGLLNDSLQTRNLHTPSTLRCQEYPPGVNVVPMKSRTAKPYHTTNLIVFVPGTSDDDFGGGDFLARGDALIVDPGCSSVMHKELEQIVTALPRKLFVFVTHHHHDHVDGLSVVQKSNPEATLLAHENTARRIGKGDWSLGHIPVVGSEEICIGGQRLRFISAPVNFVPNACVSLVFTGHTDGHVALLHVATNSLIVGDHCVGQGSALLDITAGGNMSDYFDTTYKFLELSPHVLIPMHGRVNMWPKHMLCGYLKKRESSILKAIEEGAKTLFDIVKHTYADVDRSLWIHAASNVRLHVDHLALHNKLPQDFSLEYYRGSVAEFAATLLRCHVQEFSMQRFQSSCKLNFFSRWMWDYLCSTLSIKHHHLQIVKVVGAGAAASVAVLYLLLGMIINDHFKRFVLNEDLSLSSLNASPPLVFPSSSPQCTCMQRCNLSSTTNTLWHSMSDEELMWRASMDPRIIEPPFNRTPKIAFMFLTRGRLPLAPLWEMFFKGNEGLFSIYLHTSPEFGDEPPESSVFYKRKIPSKLVQWGKASMIDAERRLLANALLDFANERFILLSESCIPIFSFSTIYNYLINSNQSFLSAFDDPRRIGRGRYNKRMGPTIALRDWRKGSQWFEANRKLALAIVSDVTYYPIFRDYCVPPCYMDEHYFPTLVTKVCSNLTSTRTITWTDWSGGGSHPAVFRANDVSEEFLNMVRFRFNCTYNGEFSSVCHLFARKFHPNTLQPLLRIAPKLLGFNS</sequence>
<accession>A0A8X8XF66</accession>
<dbReference type="Proteomes" id="UP000298416">
    <property type="component" value="Unassembled WGS sequence"/>
</dbReference>
<reference evidence="7" key="1">
    <citation type="submission" date="2018-01" db="EMBL/GenBank/DDBJ databases">
        <authorList>
            <person name="Mao J.F."/>
        </authorList>
    </citation>
    <scope>NUCLEOTIDE SEQUENCE</scope>
    <source>
        <strain evidence="7">Huo1</strain>
        <tissue evidence="7">Leaf</tissue>
    </source>
</reference>
<evidence type="ECO:0000313" key="7">
    <source>
        <dbReference type="EMBL" id="KAG6410356.1"/>
    </source>
</evidence>
<feature type="domain" description="Metallo-beta-lactamase" evidence="6">
    <location>
        <begin position="215"/>
        <end position="394"/>
    </location>
</feature>
<gene>
    <name evidence="7" type="ORF">SASPL_128414</name>
</gene>
<name>A0A8X8XF66_SALSN</name>
<dbReference type="InterPro" id="IPR044174">
    <property type="entry name" value="BC10-like"/>
</dbReference>
<evidence type="ECO:0000256" key="2">
    <source>
        <dbReference type="ARBA" id="ARBA00022676"/>
    </source>
</evidence>
<dbReference type="Pfam" id="PF02485">
    <property type="entry name" value="Branch"/>
    <property type="match status" value="1"/>
</dbReference>
<keyword evidence="5" id="KW-0325">Glycoprotein</keyword>
<dbReference type="InterPro" id="IPR001279">
    <property type="entry name" value="Metallo-B-lactamas"/>
</dbReference>
<evidence type="ECO:0000259" key="6">
    <source>
        <dbReference type="SMART" id="SM00849"/>
    </source>
</evidence>
<comment type="subcellular location">
    <subcellularLocation>
        <location evidence="1">Membrane</location>
        <topology evidence="1">Single-pass type II membrane protein</topology>
    </subcellularLocation>
</comment>
<dbReference type="PANTHER" id="PTHR31042">
    <property type="entry name" value="CORE-2/I-BRANCHING BETA-1,6-N-ACETYLGLUCOSAMINYLTRANSFERASE FAMILY PROTEIN-RELATED"/>
    <property type="match status" value="1"/>
</dbReference>
<proteinExistence type="predicted"/>
<dbReference type="Pfam" id="PF17778">
    <property type="entry name" value="WHD_BLACT"/>
    <property type="match status" value="1"/>
</dbReference>
<keyword evidence="4" id="KW-0472">Membrane</keyword>
<dbReference type="InterPro" id="IPR041516">
    <property type="entry name" value="LACTB2_WH"/>
</dbReference>
<evidence type="ECO:0000256" key="3">
    <source>
        <dbReference type="ARBA" id="ARBA00022679"/>
    </source>
</evidence>
<dbReference type="Gene3D" id="3.60.15.10">
    <property type="entry name" value="Ribonuclease Z/Hydroxyacylglutathione hydrolase-like"/>
    <property type="match status" value="1"/>
</dbReference>
<evidence type="ECO:0000256" key="4">
    <source>
        <dbReference type="ARBA" id="ARBA00023136"/>
    </source>
</evidence>
<comment type="caution">
    <text evidence="7">The sequence shown here is derived from an EMBL/GenBank/DDBJ whole genome shotgun (WGS) entry which is preliminary data.</text>
</comment>
<dbReference type="GO" id="GO:0016020">
    <property type="term" value="C:membrane"/>
    <property type="evidence" value="ECO:0007669"/>
    <property type="project" value="UniProtKB-SubCell"/>
</dbReference>
<dbReference type="InterPro" id="IPR036388">
    <property type="entry name" value="WH-like_DNA-bd_sf"/>
</dbReference>
<dbReference type="PANTHER" id="PTHR31042:SF91">
    <property type="entry name" value="CORE-2_I-BRANCHING BETA-1,6-N-ACETYLGLUCOSAMINYLTRANSFERASE FAMILY PROTEIN"/>
    <property type="match status" value="1"/>
</dbReference>